<accession>A0A172WDN4</accession>
<keyword evidence="5 6" id="KW-0460">Magnesium</keyword>
<dbReference type="CDD" id="cd01639">
    <property type="entry name" value="IMPase"/>
    <property type="match status" value="1"/>
</dbReference>
<gene>
    <name evidence="7" type="ORF">XW81_01330</name>
</gene>
<feature type="binding site" evidence="5">
    <location>
        <position position="87"/>
    </location>
    <ligand>
        <name>Mg(2+)</name>
        <dbReference type="ChEBI" id="CHEBI:18420"/>
        <label>1</label>
        <note>catalytic</note>
    </ligand>
</feature>
<dbReference type="OrthoDB" id="9785695at2"/>
<keyword evidence="4" id="KW-0804">Transcription</keyword>
<name>A0A172WDN4_BUCSC</name>
<evidence type="ECO:0000256" key="1">
    <source>
        <dbReference type="ARBA" id="ARBA00001033"/>
    </source>
</evidence>
<dbReference type="InterPro" id="IPR033942">
    <property type="entry name" value="IMPase"/>
</dbReference>
<evidence type="ECO:0000313" key="8">
    <source>
        <dbReference type="Proteomes" id="UP000077654"/>
    </source>
</evidence>
<evidence type="ECO:0000313" key="7">
    <source>
        <dbReference type="EMBL" id="ANF17047.1"/>
    </source>
</evidence>
<dbReference type="AlphaFoldDB" id="A0A172WDN4"/>
<dbReference type="GO" id="GO:0031564">
    <property type="term" value="P:transcription antitermination"/>
    <property type="evidence" value="ECO:0007669"/>
    <property type="project" value="UniProtKB-KW"/>
</dbReference>
<evidence type="ECO:0000256" key="4">
    <source>
        <dbReference type="ARBA" id="ARBA00022814"/>
    </source>
</evidence>
<dbReference type="PANTHER" id="PTHR20854">
    <property type="entry name" value="INOSITOL MONOPHOSPHATASE"/>
    <property type="match status" value="1"/>
</dbReference>
<evidence type="ECO:0000256" key="2">
    <source>
        <dbReference type="ARBA" id="ARBA00001946"/>
    </source>
</evidence>
<dbReference type="STRING" id="118110.XW81_01330"/>
<comment type="similarity">
    <text evidence="3 6">Belongs to the inositol monophosphatase superfamily.</text>
</comment>
<dbReference type="InterPro" id="IPR000760">
    <property type="entry name" value="Inositol_monophosphatase-like"/>
</dbReference>
<feature type="binding site" evidence="5">
    <location>
        <position position="86"/>
    </location>
    <ligand>
        <name>Mg(2+)</name>
        <dbReference type="ChEBI" id="CHEBI:18420"/>
        <label>1</label>
        <note>catalytic</note>
    </ligand>
</feature>
<dbReference type="PANTHER" id="PTHR20854:SF4">
    <property type="entry name" value="INOSITOL-1-MONOPHOSPHATASE-RELATED"/>
    <property type="match status" value="1"/>
</dbReference>
<dbReference type="SUPFAM" id="SSF56655">
    <property type="entry name" value="Carbohydrate phosphatase"/>
    <property type="match status" value="1"/>
</dbReference>
<comment type="catalytic activity">
    <reaction evidence="1 6">
        <text>a myo-inositol phosphate + H2O = myo-inositol + phosphate</text>
        <dbReference type="Rhea" id="RHEA:24056"/>
        <dbReference type="ChEBI" id="CHEBI:15377"/>
        <dbReference type="ChEBI" id="CHEBI:17268"/>
        <dbReference type="ChEBI" id="CHEBI:43474"/>
        <dbReference type="ChEBI" id="CHEBI:84139"/>
        <dbReference type="EC" id="3.1.3.25"/>
    </reaction>
</comment>
<keyword evidence="4" id="KW-0805">Transcription regulation</keyword>
<dbReference type="EMBL" id="CP011299">
    <property type="protein sequence ID" value="ANF17047.1"/>
    <property type="molecule type" value="Genomic_DNA"/>
</dbReference>
<keyword evidence="6" id="KW-0378">Hydrolase</keyword>
<dbReference type="EC" id="3.1.3.25" evidence="6"/>
<dbReference type="Gene3D" id="3.30.540.10">
    <property type="entry name" value="Fructose-1,6-Bisphosphatase, subunit A, domain 1"/>
    <property type="match status" value="1"/>
</dbReference>
<reference evidence="7 8" key="1">
    <citation type="submission" date="2015-04" db="EMBL/GenBank/DDBJ databases">
        <title>Buchnera aphidicola assembly.</title>
        <authorList>
            <person name="Zhang Y."/>
        </authorList>
    </citation>
    <scope>NUCLEOTIDE SEQUENCE [LARGE SCALE GENOMIC DNA]</scope>
    <source>
        <strain evidence="7 8">SC</strain>
    </source>
</reference>
<dbReference type="Gene3D" id="3.40.190.80">
    <property type="match status" value="1"/>
</dbReference>
<sequence>MHPILNIAIRAARKGGNILIQNYDKQKVNHEKQIEKRYAISKIIKISETYMTDIIQKSYPKHIIITTRNTNLDFKMSEIIWFINALDGIDNFSKNLPHFCVSIAIIIRNITEISVIYDPLKNELFTSVKGQGAQLNGYRMRCSNVNFLSDSLIGITLSHKKSNFDNNIFEIVNIFLSERVKIRSTGCINLDLSYIAIGRLDFLFNFCANPFSIAAGSLQVRESGGLISDFNGGNNYFTLGSALIGNPKLMRIILVKIRKFFNN</sequence>
<protein>
    <recommendedName>
        <fullName evidence="6">Inositol-1-monophosphatase</fullName>
        <ecNumber evidence="6">3.1.3.25</ecNumber>
    </recommendedName>
</protein>
<comment type="cofactor">
    <cofactor evidence="2 5 6">
        <name>Mg(2+)</name>
        <dbReference type="ChEBI" id="CHEBI:18420"/>
    </cofactor>
</comment>
<dbReference type="GO" id="GO:0046872">
    <property type="term" value="F:metal ion binding"/>
    <property type="evidence" value="ECO:0007669"/>
    <property type="project" value="UniProtKB-KW"/>
</dbReference>
<evidence type="ECO:0000256" key="6">
    <source>
        <dbReference type="RuleBase" id="RU364068"/>
    </source>
</evidence>
<dbReference type="GO" id="GO:0006020">
    <property type="term" value="P:inositol metabolic process"/>
    <property type="evidence" value="ECO:0007669"/>
    <property type="project" value="TreeGrafter"/>
</dbReference>
<dbReference type="GO" id="GO:0007165">
    <property type="term" value="P:signal transduction"/>
    <property type="evidence" value="ECO:0007669"/>
    <property type="project" value="TreeGrafter"/>
</dbReference>
<organism evidence="7 8">
    <name type="scientific">Buchnera aphidicola subsp. Schlechtendalia chinensis</name>
    <dbReference type="NCBI Taxonomy" id="118110"/>
    <lineage>
        <taxon>Bacteria</taxon>
        <taxon>Pseudomonadati</taxon>
        <taxon>Pseudomonadota</taxon>
        <taxon>Gammaproteobacteria</taxon>
        <taxon>Enterobacterales</taxon>
        <taxon>Erwiniaceae</taxon>
        <taxon>Buchnera</taxon>
    </lineage>
</organism>
<dbReference type="RefSeq" id="WP_075474166.1">
    <property type="nucleotide sequence ID" value="NZ_CP011299.1"/>
</dbReference>
<dbReference type="Pfam" id="PF00459">
    <property type="entry name" value="Inositol_P"/>
    <property type="match status" value="1"/>
</dbReference>
<dbReference type="Proteomes" id="UP000077654">
    <property type="component" value="Chromosome"/>
</dbReference>
<dbReference type="PRINTS" id="PR00377">
    <property type="entry name" value="IMPHPHTASES"/>
</dbReference>
<keyword evidence="8" id="KW-1185">Reference proteome</keyword>
<dbReference type="PATRIC" id="fig|118110.3.peg.266"/>
<dbReference type="GO" id="GO:0008934">
    <property type="term" value="F:inositol monophosphate 1-phosphatase activity"/>
    <property type="evidence" value="ECO:0007669"/>
    <property type="project" value="InterPro"/>
</dbReference>
<proteinExistence type="inferred from homology"/>
<evidence type="ECO:0000256" key="5">
    <source>
        <dbReference type="PIRSR" id="PIRSR600760-2"/>
    </source>
</evidence>
<evidence type="ECO:0000256" key="3">
    <source>
        <dbReference type="ARBA" id="ARBA00009759"/>
    </source>
</evidence>
<keyword evidence="5 6" id="KW-0479">Metal-binding</keyword>
<keyword evidence="4" id="KW-0889">Transcription antitermination</keyword>